<organism evidence="2 3">
    <name type="scientific">Peptococcus simiae</name>
    <dbReference type="NCBI Taxonomy" id="1643805"/>
    <lineage>
        <taxon>Bacteria</taxon>
        <taxon>Bacillati</taxon>
        <taxon>Bacillota</taxon>
        <taxon>Clostridia</taxon>
        <taxon>Eubacteriales</taxon>
        <taxon>Peptococcaceae</taxon>
        <taxon>Peptococcus</taxon>
    </lineage>
</organism>
<proteinExistence type="predicted"/>
<comment type="caution">
    <text evidence="2">The sequence shown here is derived from an EMBL/GenBank/DDBJ whole genome shotgun (WGS) entry which is preliminary data.</text>
</comment>
<dbReference type="PANTHER" id="PTHR30217:SF10">
    <property type="entry name" value="23S RRNA 5-HYDROXYCYTIDINE C2501 SYNTHASE"/>
    <property type="match status" value="1"/>
</dbReference>
<keyword evidence="3" id="KW-1185">Reference proteome</keyword>
<accession>A0ABW9GXK4</accession>
<evidence type="ECO:0000313" key="3">
    <source>
        <dbReference type="Proteomes" id="UP001631949"/>
    </source>
</evidence>
<sequence length="824" mass="89887">MNKPELLAPAGDLSCLKTAVNVGADAVYFGGQAFSARAYAKNFGPEDIRAGIDYAHRYGVKAYCTVNTLLFNHELGQALEAAYDLYEAGVDALIIQDLGLAALLRQELPDLPLHGSTQMVVHNAAGAVQLQDLGFERVVLARECTAEDIKKIHEASPIELEVFIHGALCMGYSGNCLMSSFCGGRSGNRGACAQPCRQNYQLLDDQAQVVEEGHLLSMKDLCTLKELPTLLQLGISSLKIEGRMKKEAYIASTVGAYRKQIDACMAHHPLTSQEVSREISKMAQIYNRGGFTQGYLGGAGKEDLLSTRLANHKGIPLGQVKKVEKNRLLVNLDQPLALGDGYVLLDGEGAVLDGGYINKMLVNKEEVRRAKKGHLVELPSQVKKIPGGPYHIFKSYDNQLVKGLAREEKQIPSGKDQLDIYLYASVGAPLTAQVLASDQELPVTLEDEYIVQAANRQATDLEVVRKQLDRLGGTRFVLGEVGLEAGEDVFIPASVLNRVRRLAVEAFTEEETDREKRSREAFLEGVYTLLDRIPPQMKTWPLPDLAVTVANPDQAQLALAQGAHHIIIKVSAQAGPFPWQAADIAALRAAGCSISAEEGPIVMPDHQKSSTDRLRQLADWGVSTCYISNISQLPARQWYENLRGDYALNVTNDVTLSFWTQAGLSGLTLSPELSRNQIDDLSSIGNVPLEIIIAGRYPLLQSAYGSLTEAGQTDLDHPAVLHQAKGSQFPCSENSYGDLLVLNGRLLSLYEHMDDLLALSLDSWRIEGAYLSQAELSTLVEVFADALTRYAQGEPAFKATDADRLAGLMKDTPPADEQFIQGVF</sequence>
<reference evidence="2 3" key="1">
    <citation type="journal article" date="2016" name="Int. J. Syst. Evol. Microbiol.">
        <title>Peptococcus simiae sp. nov., isolated from rhesus macaque faeces and emended description of the genus Peptococcus.</title>
        <authorList>
            <person name="Shkoporov A.N."/>
            <person name="Efimov B.A."/>
            <person name="Kondova I."/>
            <person name="Ouwerling B."/>
            <person name="Chaplin A.V."/>
            <person name="Shcherbakova V.A."/>
            <person name="Langermans J.A.M."/>
        </authorList>
    </citation>
    <scope>NUCLEOTIDE SEQUENCE [LARGE SCALE GENOMIC DNA]</scope>
    <source>
        <strain evidence="2 3">M108</strain>
    </source>
</reference>
<evidence type="ECO:0000313" key="2">
    <source>
        <dbReference type="EMBL" id="MFM9413160.1"/>
    </source>
</evidence>
<name>A0ABW9GXK4_9FIRM</name>
<dbReference type="Pfam" id="PF12392">
    <property type="entry name" value="DUF3656"/>
    <property type="match status" value="1"/>
</dbReference>
<dbReference type="RefSeq" id="WP_408976778.1">
    <property type="nucleotide sequence ID" value="NZ_JBJUVG010000002.1"/>
</dbReference>
<gene>
    <name evidence="2" type="ORF">ACKQTC_02095</name>
</gene>
<dbReference type="PANTHER" id="PTHR30217">
    <property type="entry name" value="PEPTIDASE U32 FAMILY"/>
    <property type="match status" value="1"/>
</dbReference>
<dbReference type="Pfam" id="PF01136">
    <property type="entry name" value="Peptidase_U32"/>
    <property type="match status" value="2"/>
</dbReference>
<protein>
    <submittedName>
        <fullName evidence="2">DUF3656 domain-containing protein</fullName>
    </submittedName>
</protein>
<dbReference type="InterPro" id="IPR001539">
    <property type="entry name" value="Peptidase_U32"/>
</dbReference>
<dbReference type="InterPro" id="IPR020988">
    <property type="entry name" value="Pept_U32_collagenase"/>
</dbReference>
<evidence type="ECO:0000259" key="1">
    <source>
        <dbReference type="Pfam" id="PF12392"/>
    </source>
</evidence>
<dbReference type="PROSITE" id="PS01276">
    <property type="entry name" value="PEPTIDASE_U32"/>
    <property type="match status" value="1"/>
</dbReference>
<dbReference type="Proteomes" id="UP001631949">
    <property type="component" value="Unassembled WGS sequence"/>
</dbReference>
<feature type="domain" description="Peptidase U32 collagenase" evidence="1">
    <location>
        <begin position="392"/>
        <end position="510"/>
    </location>
</feature>
<dbReference type="InterPro" id="IPR051454">
    <property type="entry name" value="RNA/ubiquinone_mod_enzymes"/>
</dbReference>
<dbReference type="EMBL" id="JBJUVG010000002">
    <property type="protein sequence ID" value="MFM9413160.1"/>
    <property type="molecule type" value="Genomic_DNA"/>
</dbReference>